<dbReference type="RefSeq" id="WP_369209008.1">
    <property type="nucleotide sequence ID" value="NZ_JBFNXQ010000066.1"/>
</dbReference>
<dbReference type="InterPro" id="IPR020845">
    <property type="entry name" value="AMP-binding_CS"/>
</dbReference>
<evidence type="ECO:0000313" key="3">
    <source>
        <dbReference type="EMBL" id="MEX5720309.1"/>
    </source>
</evidence>
<sequence>MFPGTHARTTPEKAAIVVAEPGDVVTYARLDERSTRLARVFREAGLRPGDHVAFLSDNRPEVFEVYWAALRSGLYVTGVNHHLMPDEAAYVVEDCGARVLVAAPSVAGLAVAVAGRVPGLELRLALGGDGDGIEGYGCYEDALGAVSAEPLGDQPCGADMLYSSGTTGRPKGVQPALPQRQVDEPGDTVAGVFGPLYGFGPDTVYYSPAPVYHAAPLRFGGMVHRYGGTLVLAHRFDAEAALAAIQRYRVTHGQFVPTMFVRMLKLPPEVRNSYDVSSLRVAVHAAAPCPVEVKRQMMDWWGPVLHEYYSSTEANGVTLIGPEQWLQRPGSVGKAGLGVIHVCDDEGRELPAGEVGTIWFERDEMPFAYHGDPARTAQAQHPAHPTWSTVGDIGRVDDEGFLFLTDRKAFTVISGGTNVYPQEVEDVLTLHPAVYDVAVIGVPDPDMGEVVKAVVQLPEGVEGGPALERELIDFVRSRIAHYKAPRSVDFVAELPRTPTGKLRKHELKARYTAVAG</sequence>
<evidence type="ECO:0000259" key="2">
    <source>
        <dbReference type="Pfam" id="PF13193"/>
    </source>
</evidence>
<organism evidence="3 4">
    <name type="scientific">Geodermatophilus maliterrae</name>
    <dbReference type="NCBI Taxonomy" id="3162531"/>
    <lineage>
        <taxon>Bacteria</taxon>
        <taxon>Bacillati</taxon>
        <taxon>Actinomycetota</taxon>
        <taxon>Actinomycetes</taxon>
        <taxon>Geodermatophilales</taxon>
        <taxon>Geodermatophilaceae</taxon>
        <taxon>Geodermatophilus</taxon>
    </lineage>
</organism>
<dbReference type="SUPFAM" id="SSF56801">
    <property type="entry name" value="Acetyl-CoA synthetase-like"/>
    <property type="match status" value="1"/>
</dbReference>
<dbReference type="Pfam" id="PF00501">
    <property type="entry name" value="AMP-binding"/>
    <property type="match status" value="1"/>
</dbReference>
<dbReference type="PANTHER" id="PTHR24096">
    <property type="entry name" value="LONG-CHAIN-FATTY-ACID--COA LIGASE"/>
    <property type="match status" value="1"/>
</dbReference>
<dbReference type="Gene3D" id="3.40.50.12780">
    <property type="entry name" value="N-terminal domain of ligase-like"/>
    <property type="match status" value="1"/>
</dbReference>
<evidence type="ECO:0000313" key="4">
    <source>
        <dbReference type="Proteomes" id="UP001560045"/>
    </source>
</evidence>
<gene>
    <name evidence="3" type="ORF">ABQ292_18255</name>
</gene>
<comment type="caution">
    <text evidence="3">The sequence shown here is derived from an EMBL/GenBank/DDBJ whole genome shotgun (WGS) entry which is preliminary data.</text>
</comment>
<name>A0ABV3XI92_9ACTN</name>
<dbReference type="InterPro" id="IPR045851">
    <property type="entry name" value="AMP-bd_C_sf"/>
</dbReference>
<dbReference type="InterPro" id="IPR000873">
    <property type="entry name" value="AMP-dep_synth/lig_dom"/>
</dbReference>
<dbReference type="Pfam" id="PF13193">
    <property type="entry name" value="AMP-binding_C"/>
    <property type="match status" value="1"/>
</dbReference>
<dbReference type="InterPro" id="IPR042099">
    <property type="entry name" value="ANL_N_sf"/>
</dbReference>
<accession>A0ABV3XI92</accession>
<feature type="domain" description="AMP-dependent synthetase/ligase" evidence="1">
    <location>
        <begin position="6"/>
        <end position="362"/>
    </location>
</feature>
<reference evidence="3 4" key="1">
    <citation type="submission" date="2024-06" db="EMBL/GenBank/DDBJ databases">
        <title>Draft genome sequence of Geodermatophilus badlandi, a novel member of the Geodermatophilaceae isolated from badland sedimentary rocks in the Red desert, Wyoming, USA.</title>
        <authorList>
            <person name="Ben Tekaya S."/>
            <person name="Nouioui I."/>
            <person name="Flores G.M."/>
            <person name="Shaal M.N."/>
            <person name="Bredoire F."/>
            <person name="Basile F."/>
            <person name="Van Diepen L."/>
            <person name="Ward N.L."/>
        </authorList>
    </citation>
    <scope>NUCLEOTIDE SEQUENCE [LARGE SCALE GENOMIC DNA]</scope>
    <source>
        <strain evidence="3 4">WL48A</strain>
    </source>
</reference>
<proteinExistence type="predicted"/>
<dbReference type="EMBL" id="JBFNXQ010000066">
    <property type="protein sequence ID" value="MEX5720309.1"/>
    <property type="molecule type" value="Genomic_DNA"/>
</dbReference>
<evidence type="ECO:0000259" key="1">
    <source>
        <dbReference type="Pfam" id="PF00501"/>
    </source>
</evidence>
<feature type="domain" description="AMP-binding enzyme C-terminal" evidence="2">
    <location>
        <begin position="423"/>
        <end position="501"/>
    </location>
</feature>
<dbReference type="Proteomes" id="UP001560045">
    <property type="component" value="Unassembled WGS sequence"/>
</dbReference>
<dbReference type="InterPro" id="IPR025110">
    <property type="entry name" value="AMP-bd_C"/>
</dbReference>
<dbReference type="Gene3D" id="3.30.300.30">
    <property type="match status" value="1"/>
</dbReference>
<dbReference type="PROSITE" id="PS00455">
    <property type="entry name" value="AMP_BINDING"/>
    <property type="match status" value="1"/>
</dbReference>
<dbReference type="PANTHER" id="PTHR24096:SF323">
    <property type="entry name" value="BLR3536 PROTEIN"/>
    <property type="match status" value="1"/>
</dbReference>
<protein>
    <submittedName>
        <fullName evidence="3">AMP-binding protein</fullName>
    </submittedName>
</protein>
<keyword evidence="4" id="KW-1185">Reference proteome</keyword>